<proteinExistence type="predicted"/>
<accession>A0ABZ2BTU3</accession>
<protein>
    <submittedName>
        <fullName evidence="1">Uncharacterized protein</fullName>
    </submittedName>
</protein>
<gene>
    <name evidence="1" type="ORF">ROLI_018120</name>
</gene>
<reference evidence="1 2" key="1">
    <citation type="submission" date="2015-07" db="EMBL/GenBank/DDBJ databases">
        <authorList>
            <person name="Voget S."/>
            <person name="Dogs M."/>
            <person name="Brinkhoff T.H."/>
            <person name="Daniel R."/>
        </authorList>
    </citation>
    <scope>NUCLEOTIDE SEQUENCE [LARGE SCALE GENOMIC DNA]</scope>
    <source>
        <strain evidence="1 2">B14</strain>
    </source>
</reference>
<dbReference type="RefSeq" id="WP_187429883.1">
    <property type="nucleotide sequence ID" value="NZ_CP143423.1"/>
</dbReference>
<name>A0ABZ2BTU3_9RHOB</name>
<evidence type="ECO:0000313" key="2">
    <source>
        <dbReference type="Proteomes" id="UP001318682"/>
    </source>
</evidence>
<dbReference type="Proteomes" id="UP001318682">
    <property type="component" value="Chromosome"/>
</dbReference>
<evidence type="ECO:0000313" key="1">
    <source>
        <dbReference type="EMBL" id="WVX48731.1"/>
    </source>
</evidence>
<sequence length="305" mass="33535">MSWPNRARAILPIRVKDEADRYRIANIEVIRDTLAGQGPHRTVADPEQGMRVVFNISAKNALAFLDVQSGKPGRGAYLNRRAAARVVGQPLKGSTIRDRVDDVLADIAPGTLSAQNAHYGAMELNGTGMAYFGDICLVLKTAAVPQNTLTLLRNSYDLTVAPVVANLYVPGDRTRTHKRAVRRVREWAGLWSQDVPDMAVVKLLQHAPPSERRLTTGQISDRLLEDEDYIEVVLAAGFTPADVHEIRLSAQDVAKQGHIADALTRGPVSSVCDLLWRHRRRAVQALAQRSGMRCRVVTATGRSRA</sequence>
<organism evidence="1 2">
    <name type="scientific">Roseobacter fucihabitans</name>
    <dbReference type="NCBI Taxonomy" id="1537242"/>
    <lineage>
        <taxon>Bacteria</taxon>
        <taxon>Pseudomonadati</taxon>
        <taxon>Pseudomonadota</taxon>
        <taxon>Alphaproteobacteria</taxon>
        <taxon>Rhodobacterales</taxon>
        <taxon>Roseobacteraceae</taxon>
        <taxon>Roseobacter</taxon>
    </lineage>
</organism>
<dbReference type="EMBL" id="CP143423">
    <property type="protein sequence ID" value="WVX48731.1"/>
    <property type="molecule type" value="Genomic_DNA"/>
</dbReference>
<reference evidence="2" key="2">
    <citation type="submission" date="2024-01" db="EMBL/GenBank/DDBJ databases">
        <title>Roseobacter fucihabitans sp. nov., isolated from the brown alga Fucus spiralis.</title>
        <authorList>
            <person name="Hahnke S."/>
            <person name="Berger M."/>
            <person name="Schlingloff A."/>
            <person name="Athale I."/>
            <person name="Neumann-Schaal M."/>
            <person name="Adenaya A."/>
            <person name="Poehlein A."/>
            <person name="Daniel R."/>
            <person name="Pertersen J."/>
            <person name="Brinkhoff T."/>
        </authorList>
    </citation>
    <scope>NUCLEOTIDE SEQUENCE [LARGE SCALE GENOMIC DNA]</scope>
    <source>
        <strain evidence="2">B14</strain>
    </source>
</reference>
<keyword evidence="2" id="KW-1185">Reference proteome</keyword>